<dbReference type="InterPro" id="IPR003173">
    <property type="entry name" value="PC4_C"/>
</dbReference>
<dbReference type="Gene3D" id="2.30.31.10">
    <property type="entry name" value="Transcriptional Coactivator Pc4, Chain A"/>
    <property type="match status" value="1"/>
</dbReference>
<dbReference type="InterPro" id="IPR009044">
    <property type="entry name" value="ssDNA-bd_transcriptional_reg"/>
</dbReference>
<proteinExistence type="predicted"/>
<name>A0A0F9QGK5_9ZZZZ</name>
<protein>
    <recommendedName>
        <fullName evidence="2">Transcriptional coactivator p15 (PC4) C-terminal domain-containing protein</fullName>
    </recommendedName>
</protein>
<comment type="caution">
    <text evidence="3">The sequence shown here is derived from an EMBL/GenBank/DDBJ whole genome shotgun (WGS) entry which is preliminary data.</text>
</comment>
<organism evidence="3">
    <name type="scientific">marine sediment metagenome</name>
    <dbReference type="NCBI Taxonomy" id="412755"/>
    <lineage>
        <taxon>unclassified sequences</taxon>
        <taxon>metagenomes</taxon>
        <taxon>ecological metagenomes</taxon>
    </lineage>
</organism>
<dbReference type="AlphaFoldDB" id="A0A0F9QGK5"/>
<evidence type="ECO:0000259" key="2">
    <source>
        <dbReference type="Pfam" id="PF02229"/>
    </source>
</evidence>
<sequence length="103" mass="11725">MEDQEIWVDKSEAERVRIAVNEFKEKLFLDIRQYYQAEDGDWRPTKKGVSLPADKLDELKMALEKLQVPDAPKTDEPEASEESEASPAPSPEPSEEPEAPPEQ</sequence>
<accession>A0A0F9QGK5</accession>
<dbReference type="EMBL" id="LAZR01004049">
    <property type="protein sequence ID" value="KKN12281.1"/>
    <property type="molecule type" value="Genomic_DNA"/>
</dbReference>
<dbReference type="GO" id="GO:0003677">
    <property type="term" value="F:DNA binding"/>
    <property type="evidence" value="ECO:0007669"/>
    <property type="project" value="InterPro"/>
</dbReference>
<evidence type="ECO:0000256" key="1">
    <source>
        <dbReference type="SAM" id="MobiDB-lite"/>
    </source>
</evidence>
<evidence type="ECO:0000313" key="3">
    <source>
        <dbReference type="EMBL" id="KKN12281.1"/>
    </source>
</evidence>
<gene>
    <name evidence="3" type="ORF">LCGC14_1018090</name>
</gene>
<feature type="region of interest" description="Disordered" evidence="1">
    <location>
        <begin position="66"/>
        <end position="103"/>
    </location>
</feature>
<dbReference type="GO" id="GO:0006355">
    <property type="term" value="P:regulation of DNA-templated transcription"/>
    <property type="evidence" value="ECO:0007669"/>
    <property type="project" value="InterPro"/>
</dbReference>
<dbReference type="Pfam" id="PF02229">
    <property type="entry name" value="PC4"/>
    <property type="match status" value="1"/>
</dbReference>
<dbReference type="SUPFAM" id="SSF54447">
    <property type="entry name" value="ssDNA-binding transcriptional regulator domain"/>
    <property type="match status" value="1"/>
</dbReference>
<feature type="domain" description="Transcriptional coactivator p15 (PC4) C-terminal" evidence="2">
    <location>
        <begin position="14"/>
        <end position="61"/>
    </location>
</feature>
<reference evidence="3" key="1">
    <citation type="journal article" date="2015" name="Nature">
        <title>Complex archaea that bridge the gap between prokaryotes and eukaryotes.</title>
        <authorList>
            <person name="Spang A."/>
            <person name="Saw J.H."/>
            <person name="Jorgensen S.L."/>
            <person name="Zaremba-Niedzwiedzka K."/>
            <person name="Martijn J."/>
            <person name="Lind A.E."/>
            <person name="van Eijk R."/>
            <person name="Schleper C."/>
            <person name="Guy L."/>
            <person name="Ettema T.J."/>
        </authorList>
    </citation>
    <scope>NUCLEOTIDE SEQUENCE</scope>
</reference>
<feature type="compositionally biased region" description="Acidic residues" evidence="1">
    <location>
        <begin position="93"/>
        <end position="103"/>
    </location>
</feature>